<feature type="domain" description="VPS37 C-terminal" evidence="9">
    <location>
        <begin position="239"/>
        <end position="326"/>
    </location>
</feature>
<evidence type="ECO:0000256" key="6">
    <source>
        <dbReference type="ARBA" id="ARBA00025010"/>
    </source>
</evidence>
<evidence type="ECO:0000256" key="8">
    <source>
        <dbReference type="SAM" id="MobiDB-lite"/>
    </source>
</evidence>
<comment type="subcellular location">
    <subcellularLocation>
        <location evidence="1">Late endosome membrane</location>
        <topology evidence="1">Peripheral membrane protein</topology>
    </subcellularLocation>
</comment>
<reference evidence="10 11" key="1">
    <citation type="journal article" date="2018" name="Elife">
        <title>Firefly genomes illuminate parallel origins of bioluminescence in beetles.</title>
        <authorList>
            <person name="Fallon T.R."/>
            <person name="Lower S.E."/>
            <person name="Chang C.H."/>
            <person name="Bessho-Uehara M."/>
            <person name="Martin G.J."/>
            <person name="Bewick A.J."/>
            <person name="Behringer M."/>
            <person name="Debat H.J."/>
            <person name="Wong I."/>
            <person name="Day J.C."/>
            <person name="Suvorov A."/>
            <person name="Silva C.J."/>
            <person name="Stanger-Hall K.F."/>
            <person name="Hall D.W."/>
            <person name="Schmitz R.J."/>
            <person name="Nelson D.R."/>
            <person name="Lewis S.M."/>
            <person name="Shigenobu S."/>
            <person name="Bybee S.M."/>
            <person name="Larracuente A.M."/>
            <person name="Oba Y."/>
            <person name="Weng J.K."/>
        </authorList>
    </citation>
    <scope>NUCLEOTIDE SEQUENCE [LARGE SCALE GENOMIC DNA]</scope>
    <source>
        <strain evidence="10">1611_PpyrPB1</strain>
        <tissue evidence="10">Whole body</tissue>
    </source>
</reference>
<keyword evidence="3 7" id="KW-0813">Transport</keyword>
<evidence type="ECO:0000259" key="9">
    <source>
        <dbReference type="PROSITE" id="PS51314"/>
    </source>
</evidence>
<dbReference type="InterPro" id="IPR009851">
    <property type="entry name" value="Mod_r"/>
</dbReference>
<dbReference type="Gene3D" id="1.10.287.660">
    <property type="entry name" value="Helix hairpin bin"/>
    <property type="match status" value="1"/>
</dbReference>
<dbReference type="GO" id="GO:0031902">
    <property type="term" value="C:late endosome membrane"/>
    <property type="evidence" value="ECO:0007669"/>
    <property type="project" value="UniProtKB-SubCell"/>
</dbReference>
<keyword evidence="4" id="KW-0967">Endosome</keyword>
<evidence type="ECO:0000313" key="10">
    <source>
        <dbReference type="EMBL" id="KAB0797820.1"/>
    </source>
</evidence>
<evidence type="ECO:0000256" key="2">
    <source>
        <dbReference type="ARBA" id="ARBA00007617"/>
    </source>
</evidence>
<dbReference type="PROSITE" id="PS51314">
    <property type="entry name" value="VPS37_C"/>
    <property type="match status" value="1"/>
</dbReference>
<evidence type="ECO:0000256" key="3">
    <source>
        <dbReference type="ARBA" id="ARBA00022448"/>
    </source>
</evidence>
<dbReference type="SUPFAM" id="SSF140111">
    <property type="entry name" value="Endosomal sorting complex assembly domain"/>
    <property type="match status" value="1"/>
</dbReference>
<dbReference type="CDD" id="cd11685">
    <property type="entry name" value="UEV_TSG101-like"/>
    <property type="match status" value="1"/>
</dbReference>
<dbReference type="EMBL" id="VVIM01000006">
    <property type="protein sequence ID" value="KAB0797820.1"/>
    <property type="molecule type" value="Genomic_DNA"/>
</dbReference>
<gene>
    <name evidence="10" type="ORF">PPYR_08813</name>
</gene>
<sequence>MLPGLYRSEIDIRKQQINTLKIFNDNVTEIQEGSEYQVLFKASNKEFCLHVQLTPEFPNDKPFLRISPVVVHPWVNADGDITSAPGLLNFTIHSDLGRVVQAIIREFARNPPPLTNDQSVTSPSGPSLGVESDTMGRSSPIYSYSYPSMAPVQQATHQSMAFPELNSLTLDELQFMNECVERQAEFVDNLPQTKEMNKAIDDLISNIEELADSNLSKKEHFEHLNKEIETKVDLVSKLAYENERLNLVYQSLSEKYSPKNIKEQLREAAEVSNSDSERVAEAFLNGDLDVDKFVTSYTKIRSLSQARKTKEEKLAQQLRNLEKAGF</sequence>
<comment type="function">
    <text evidence="6">Component of the ESCRT-I complex, a regulator of vesicular trafficking process. Required for the sorting of endocytic ubiquitinated cargos into multivesicular bodies. May be involved in cell growth and differentiation.</text>
</comment>
<dbReference type="InParanoid" id="A0A5N4AKF3"/>
<dbReference type="OrthoDB" id="10260857at2759"/>
<dbReference type="GO" id="GO:0043162">
    <property type="term" value="P:ubiquitin-dependent protein catabolic process via the multivesicular body sorting pathway"/>
    <property type="evidence" value="ECO:0007669"/>
    <property type="project" value="TreeGrafter"/>
</dbReference>
<evidence type="ECO:0000256" key="5">
    <source>
        <dbReference type="ARBA" id="ARBA00022927"/>
    </source>
</evidence>
<feature type="compositionally biased region" description="Polar residues" evidence="8">
    <location>
        <begin position="115"/>
        <end position="125"/>
    </location>
</feature>
<organism evidence="10 11">
    <name type="scientific">Photinus pyralis</name>
    <name type="common">Common eastern firefly</name>
    <name type="synonym">Lampyris pyralis</name>
    <dbReference type="NCBI Taxonomy" id="7054"/>
    <lineage>
        <taxon>Eukaryota</taxon>
        <taxon>Metazoa</taxon>
        <taxon>Ecdysozoa</taxon>
        <taxon>Arthropoda</taxon>
        <taxon>Hexapoda</taxon>
        <taxon>Insecta</taxon>
        <taxon>Pterygota</taxon>
        <taxon>Neoptera</taxon>
        <taxon>Endopterygota</taxon>
        <taxon>Coleoptera</taxon>
        <taxon>Polyphaga</taxon>
        <taxon>Elateriformia</taxon>
        <taxon>Elateroidea</taxon>
        <taxon>Lampyridae</taxon>
        <taxon>Lampyrinae</taxon>
        <taxon>Photinus</taxon>
    </lineage>
</organism>
<name>A0A5N4AKF3_PHOPY</name>
<dbReference type="PANTHER" id="PTHR13678">
    <property type="entry name" value="VACUOLAR PROTEIN SORTING-ASSOCIATED PROTEIN 37"/>
    <property type="match status" value="1"/>
</dbReference>
<dbReference type="InterPro" id="IPR029012">
    <property type="entry name" value="Helix_hairpin_bin_sf"/>
</dbReference>
<comment type="similarity">
    <text evidence="2">Belongs to the VPS37 family.</text>
</comment>
<accession>A0A5N4AKF3</accession>
<dbReference type="GO" id="GO:0000813">
    <property type="term" value="C:ESCRT I complex"/>
    <property type="evidence" value="ECO:0007669"/>
    <property type="project" value="TreeGrafter"/>
</dbReference>
<comment type="caution">
    <text evidence="10">The sequence shown here is derived from an EMBL/GenBank/DDBJ whole genome shotgun (WGS) entry which is preliminary data.</text>
</comment>
<evidence type="ECO:0000256" key="4">
    <source>
        <dbReference type="ARBA" id="ARBA00022753"/>
    </source>
</evidence>
<evidence type="ECO:0000313" key="11">
    <source>
        <dbReference type="Proteomes" id="UP000327044"/>
    </source>
</evidence>
<dbReference type="PANTHER" id="PTHR13678:SF25">
    <property type="entry name" value="EG:115C2.5 PROTEIN"/>
    <property type="match status" value="1"/>
</dbReference>
<dbReference type="FunCoup" id="A0A5N4AKF3">
    <property type="interactions" value="117"/>
</dbReference>
<keyword evidence="5 7" id="KW-0653">Protein transport</keyword>
<dbReference type="Pfam" id="PF07200">
    <property type="entry name" value="Mod_r"/>
    <property type="match status" value="1"/>
</dbReference>
<proteinExistence type="inferred from homology"/>
<dbReference type="InterPro" id="IPR037202">
    <property type="entry name" value="ESCRT_assembly_dom"/>
</dbReference>
<dbReference type="SUPFAM" id="SSF54495">
    <property type="entry name" value="UBC-like"/>
    <property type="match status" value="1"/>
</dbReference>
<dbReference type="AlphaFoldDB" id="A0A5N4AKF3"/>
<keyword evidence="11" id="KW-1185">Reference proteome</keyword>
<dbReference type="InterPro" id="IPR016135">
    <property type="entry name" value="UBQ-conjugating_enzyme/RWD"/>
</dbReference>
<evidence type="ECO:0000256" key="7">
    <source>
        <dbReference type="PROSITE-ProRule" id="PRU00646"/>
    </source>
</evidence>
<dbReference type="GO" id="GO:0006623">
    <property type="term" value="P:protein targeting to vacuole"/>
    <property type="evidence" value="ECO:0007669"/>
    <property type="project" value="TreeGrafter"/>
</dbReference>
<dbReference type="Proteomes" id="UP000327044">
    <property type="component" value="Unassembled WGS sequence"/>
</dbReference>
<evidence type="ECO:0000256" key="1">
    <source>
        <dbReference type="ARBA" id="ARBA00004633"/>
    </source>
</evidence>
<protein>
    <recommendedName>
        <fullName evidence="9">VPS37 C-terminal domain-containing protein</fullName>
    </recommendedName>
</protein>
<dbReference type="GO" id="GO:0006612">
    <property type="term" value="P:protein targeting to membrane"/>
    <property type="evidence" value="ECO:0007669"/>
    <property type="project" value="TreeGrafter"/>
</dbReference>
<feature type="region of interest" description="Disordered" evidence="8">
    <location>
        <begin position="110"/>
        <end position="133"/>
    </location>
</feature>